<gene>
    <name evidence="2" type="ORF">EHLA_1278</name>
</gene>
<dbReference type="InterPro" id="IPR012381">
    <property type="entry name" value="EutP_PduV"/>
</dbReference>
<evidence type="ECO:0000313" key="3">
    <source>
        <dbReference type="Proteomes" id="UP000217549"/>
    </source>
</evidence>
<evidence type="ECO:0000313" key="2">
    <source>
        <dbReference type="EMBL" id="SOB71997.1"/>
    </source>
</evidence>
<dbReference type="SUPFAM" id="SSF52540">
    <property type="entry name" value="P-loop containing nucleoside triphosphate hydrolases"/>
    <property type="match status" value="1"/>
</dbReference>
<dbReference type="AlphaFoldDB" id="A0A285PRU8"/>
<dbReference type="PANTHER" id="PTHR40453">
    <property type="entry name" value="PROTEIN YOEF"/>
    <property type="match status" value="1"/>
</dbReference>
<dbReference type="PANTHER" id="PTHR40453:SF1">
    <property type="entry name" value="PROTEIN YOEF"/>
    <property type="match status" value="1"/>
</dbReference>
<evidence type="ECO:0000256" key="1">
    <source>
        <dbReference type="PIRNR" id="PIRNR036409"/>
    </source>
</evidence>
<name>A0A285PRU8_9FIRM</name>
<dbReference type="EMBL" id="LT907978">
    <property type="protein sequence ID" value="SOB71997.1"/>
    <property type="molecule type" value="Genomic_DNA"/>
</dbReference>
<dbReference type="Proteomes" id="UP000217549">
    <property type="component" value="Chromosome I"/>
</dbReference>
<dbReference type="STRING" id="39488.ERS852450_01304"/>
<reference evidence="3" key="1">
    <citation type="submission" date="2017-09" db="EMBL/GenBank/DDBJ databases">
        <authorList>
            <person name="Shetty A S."/>
        </authorList>
    </citation>
    <scope>NUCLEOTIDE SEQUENCE [LARGE SCALE GENOMIC DNA]</scope>
</reference>
<dbReference type="Pfam" id="PF10662">
    <property type="entry name" value="PduV-EutP"/>
    <property type="match status" value="1"/>
</dbReference>
<dbReference type="KEGG" id="ehl:EHLA_1278"/>
<dbReference type="InterPro" id="IPR027417">
    <property type="entry name" value="P-loop_NTPase"/>
</dbReference>
<dbReference type="PIRSF" id="PIRSF036409">
    <property type="entry name" value="EutP_PduV"/>
    <property type="match status" value="1"/>
</dbReference>
<dbReference type="GO" id="GO:0006576">
    <property type="term" value="P:biogenic amine metabolic process"/>
    <property type="evidence" value="ECO:0007669"/>
    <property type="project" value="InterPro"/>
</dbReference>
<sequence>MRRMLLIGRSESGKTTLKQVLRGEKITYKKTQYVSQYDCIIDMPGEYAENMDLSHTIDLYAAESDVVGIVLSATEPYSLYPPNVTPLGNRDEVGIVTKIDHWAANPQQAAEWLKLTGCKKIFFTSSYTGEGIDEIFEFLREEHDICPVEKVMDALHKETFKKPADLPHYHLQ</sequence>
<keyword evidence="1" id="KW-0547">Nucleotide-binding</keyword>
<accession>A0A285PRU8</accession>
<organism evidence="2 3">
    <name type="scientific">Anaerobutyricum hallii</name>
    <dbReference type="NCBI Taxonomy" id="39488"/>
    <lineage>
        <taxon>Bacteria</taxon>
        <taxon>Bacillati</taxon>
        <taxon>Bacillota</taxon>
        <taxon>Clostridia</taxon>
        <taxon>Lachnospirales</taxon>
        <taxon>Lachnospiraceae</taxon>
        <taxon>Anaerobutyricum</taxon>
    </lineage>
</organism>
<keyword evidence="3" id="KW-1185">Reference proteome</keyword>
<dbReference type="Gene3D" id="3.40.50.300">
    <property type="entry name" value="P-loop containing nucleotide triphosphate hydrolases"/>
    <property type="match status" value="1"/>
</dbReference>
<dbReference type="CDD" id="cd00882">
    <property type="entry name" value="Ras_like_GTPase"/>
    <property type="match status" value="1"/>
</dbReference>
<proteinExistence type="inferred from homology"/>
<dbReference type="GO" id="GO:0005524">
    <property type="term" value="F:ATP binding"/>
    <property type="evidence" value="ECO:0007669"/>
    <property type="project" value="UniProtKB-UniRule"/>
</dbReference>
<dbReference type="RefSeq" id="WP_021907881.1">
    <property type="nucleotide sequence ID" value="NZ_CP143936.1"/>
</dbReference>
<comment type="similarity">
    <text evidence="1">Belongs to the EutP/PduV family.</text>
</comment>
<protein>
    <submittedName>
        <fullName evidence="2">Ras_like_GTPase</fullName>
    </submittedName>
</protein>